<comment type="function">
    <text evidence="5">Two distinct, membrane-bound, FAD-containing enzymes are responsible for the catalysis of fumarate and succinate interconversion; fumarate reductase is used in anaerobic growth, and succinate dehydrogenase is used in aerobic growth. Anchors the catalytic components of the fumarate reductase complex to the cell inner membrane, binds quinones.</text>
</comment>
<evidence type="ECO:0000256" key="1">
    <source>
        <dbReference type="ARBA" id="ARBA00022475"/>
    </source>
</evidence>
<dbReference type="Proteomes" id="UP000255087">
    <property type="component" value="Unassembled WGS sequence"/>
</dbReference>
<evidence type="ECO:0000313" key="7">
    <source>
        <dbReference type="Proteomes" id="UP000255087"/>
    </source>
</evidence>
<organism evidence="6 7">
    <name type="scientific">Yersinia pseudotuberculosis</name>
    <dbReference type="NCBI Taxonomy" id="633"/>
    <lineage>
        <taxon>Bacteria</taxon>
        <taxon>Pseudomonadati</taxon>
        <taxon>Pseudomonadota</taxon>
        <taxon>Gammaproteobacteria</taxon>
        <taxon>Enterobacterales</taxon>
        <taxon>Yersiniaceae</taxon>
        <taxon>Yersinia</taxon>
    </lineage>
</organism>
<keyword evidence="1 5" id="KW-1003">Cell membrane</keyword>
<feature type="transmembrane region" description="Helical" evidence="5">
    <location>
        <begin position="32"/>
        <end position="50"/>
    </location>
</feature>
<dbReference type="PIRSF" id="PIRSF000180">
    <property type="entry name" value="FrdC"/>
    <property type="match status" value="1"/>
</dbReference>
<name>A0A0T9JXY0_YERPU</name>
<evidence type="ECO:0000256" key="2">
    <source>
        <dbReference type="ARBA" id="ARBA00022692"/>
    </source>
</evidence>
<dbReference type="RefSeq" id="WP_050094028.1">
    <property type="nucleotide sequence ID" value="NZ_CPWG01000057.1"/>
</dbReference>
<dbReference type="GO" id="GO:0005886">
    <property type="term" value="C:plasma membrane"/>
    <property type="evidence" value="ECO:0007669"/>
    <property type="project" value="UniProtKB-SubCell"/>
</dbReference>
<comment type="similarity">
    <text evidence="5">Belongs to the FrdC family.</text>
</comment>
<evidence type="ECO:0000313" key="6">
    <source>
        <dbReference type="EMBL" id="SUP80571.1"/>
    </source>
</evidence>
<dbReference type="Gene3D" id="1.20.1300.10">
    <property type="entry name" value="Fumarate reductase/succinate dehydrogenase, transmembrane subunit"/>
    <property type="match status" value="1"/>
</dbReference>
<gene>
    <name evidence="5 6" type="primary">frdC</name>
    <name evidence="6" type="ORF">NCTC8580_00629</name>
</gene>
<dbReference type="Pfam" id="PF02300">
    <property type="entry name" value="Fumarate_red_C"/>
    <property type="match status" value="1"/>
</dbReference>
<keyword evidence="2 5" id="KW-0812">Transmembrane</keyword>
<dbReference type="eggNOG" id="COG3029">
    <property type="taxonomic scope" value="Bacteria"/>
</dbReference>
<dbReference type="InterPro" id="IPR003510">
    <property type="entry name" value="Fumarate_red_C"/>
</dbReference>
<dbReference type="NCBIfam" id="NF003445">
    <property type="entry name" value="PRK04987.1"/>
    <property type="match status" value="1"/>
</dbReference>
<reference evidence="6 7" key="1">
    <citation type="submission" date="2018-06" db="EMBL/GenBank/DDBJ databases">
        <authorList>
            <consortium name="Pathogen Informatics"/>
            <person name="Doyle S."/>
        </authorList>
    </citation>
    <scope>NUCLEOTIDE SEQUENCE [LARGE SCALE GENOMIC DNA]</scope>
    <source>
        <strain evidence="6 7">NCTC8580</strain>
    </source>
</reference>
<dbReference type="EMBL" id="UHJC01000001">
    <property type="protein sequence ID" value="SUP80571.1"/>
    <property type="molecule type" value="Genomic_DNA"/>
</dbReference>
<dbReference type="CDD" id="cd00546">
    <property type="entry name" value="QFR_TypeD_subunitC"/>
    <property type="match status" value="1"/>
</dbReference>
<feature type="transmembrane region" description="Helical" evidence="5">
    <location>
        <begin position="109"/>
        <end position="129"/>
    </location>
</feature>
<dbReference type="SUPFAM" id="SSF81343">
    <property type="entry name" value="Fumarate reductase respiratory complex transmembrane subunits"/>
    <property type="match status" value="1"/>
</dbReference>
<evidence type="ECO:0000256" key="3">
    <source>
        <dbReference type="ARBA" id="ARBA00022989"/>
    </source>
</evidence>
<dbReference type="GO" id="GO:0045283">
    <property type="term" value="C:fumarate reductase complex"/>
    <property type="evidence" value="ECO:0007669"/>
    <property type="project" value="UniProtKB-UniRule"/>
</dbReference>
<keyword evidence="3 5" id="KW-1133">Transmembrane helix</keyword>
<keyword evidence="4 5" id="KW-0472">Membrane</keyword>
<feature type="transmembrane region" description="Helical" evidence="5">
    <location>
        <begin position="70"/>
        <end position="88"/>
    </location>
</feature>
<proteinExistence type="inferred from homology"/>
<dbReference type="AlphaFoldDB" id="A0A0T9JXY0"/>
<evidence type="ECO:0000256" key="5">
    <source>
        <dbReference type="HAMAP-Rule" id="MF_00708"/>
    </source>
</evidence>
<protein>
    <recommendedName>
        <fullName evidence="5">Fumarate reductase subunit C</fullName>
    </recommendedName>
    <alternativeName>
        <fullName evidence="5">Fumarate reductase 15 kDa hydrophobic protein</fullName>
    </alternativeName>
    <alternativeName>
        <fullName evidence="5">Quinol-fumarate reductase subunit C</fullName>
        <shortName evidence="5">QFR subunit C</shortName>
    </alternativeName>
</protein>
<comment type="subcellular location">
    <subcellularLocation>
        <location evidence="5">Cell membrane</location>
        <topology evidence="5">Multi-pass membrane protein</topology>
    </subcellularLocation>
</comment>
<evidence type="ECO:0000256" key="4">
    <source>
        <dbReference type="ARBA" id="ARBA00023136"/>
    </source>
</evidence>
<sequence length="130" mass="14709">MTTKRKAYVRTMAPNWWQQLGFYRFYMLREGTSIPAVWFSVLLIYGVFALKSGPEGWEGFVSFLQNPLVLFLNILTLFAALLHTKTWFELAPKAVNIIVKSEKMGPEPMIKALWAVTVVASAIILAVALL</sequence>
<dbReference type="GO" id="GO:0000104">
    <property type="term" value="F:succinate dehydrogenase activity"/>
    <property type="evidence" value="ECO:0007669"/>
    <property type="project" value="UniProtKB-UniRule"/>
</dbReference>
<comment type="subunit">
    <text evidence="5">Part of an enzyme complex containing four subunits: a flavoprotein (FrdA), an iron-sulfur protein (FrdB), and two hydrophobic anchor proteins (FrdC and FrdD).</text>
</comment>
<accession>A0A0T9JXY0</accession>
<dbReference type="HAMAP" id="MF_00708">
    <property type="entry name" value="Fumarate_red_C"/>
    <property type="match status" value="1"/>
</dbReference>
<dbReference type="InterPro" id="IPR034804">
    <property type="entry name" value="SQR/QFR_C/D"/>
</dbReference>